<protein>
    <submittedName>
        <fullName evidence="5">AraC family transcriptional regulator</fullName>
    </submittedName>
    <submittedName>
        <fullName evidence="6">Helix-turn-helix transcriptional regulator</fullName>
    </submittedName>
</protein>
<evidence type="ECO:0000313" key="6">
    <source>
        <dbReference type="EMBL" id="UNB97127.1"/>
    </source>
</evidence>
<dbReference type="EMBL" id="AP022579">
    <property type="protein sequence ID" value="BBX92779.1"/>
    <property type="molecule type" value="Genomic_DNA"/>
</dbReference>
<reference evidence="5 7" key="1">
    <citation type="journal article" date="2019" name="Emerg. Microbes Infect.">
        <title>Comprehensive subspecies identification of 175 nontuberculous mycobacteria species based on 7547 genomic profiles.</title>
        <authorList>
            <person name="Matsumoto Y."/>
            <person name="Kinjo T."/>
            <person name="Motooka D."/>
            <person name="Nabeya D."/>
            <person name="Jung N."/>
            <person name="Uechi K."/>
            <person name="Horii T."/>
            <person name="Iida T."/>
            <person name="Fujita J."/>
            <person name="Nakamura S."/>
        </authorList>
    </citation>
    <scope>NUCLEOTIDE SEQUENCE [LARGE SCALE GENOMIC DNA]</scope>
    <source>
        <strain evidence="5 7">JCM 15653</strain>
    </source>
</reference>
<evidence type="ECO:0000256" key="1">
    <source>
        <dbReference type="ARBA" id="ARBA00023015"/>
    </source>
</evidence>
<dbReference type="SUPFAM" id="SSF46689">
    <property type="entry name" value="Homeodomain-like"/>
    <property type="match status" value="2"/>
</dbReference>
<keyword evidence="7" id="KW-1185">Reference proteome</keyword>
<dbReference type="Proteomes" id="UP000466683">
    <property type="component" value="Chromosome"/>
</dbReference>
<evidence type="ECO:0000313" key="7">
    <source>
        <dbReference type="Proteomes" id="UP000466683"/>
    </source>
</evidence>
<gene>
    <name evidence="6" type="ORF">H5U98_15985</name>
    <name evidence="5" type="ORF">MBOE_44280</name>
</gene>
<dbReference type="SMART" id="SM00342">
    <property type="entry name" value="HTH_ARAC"/>
    <property type="match status" value="1"/>
</dbReference>
<dbReference type="PROSITE" id="PS01124">
    <property type="entry name" value="HTH_ARAC_FAMILY_2"/>
    <property type="match status" value="1"/>
</dbReference>
<proteinExistence type="predicted"/>
<dbReference type="InterPro" id="IPR009057">
    <property type="entry name" value="Homeodomain-like_sf"/>
</dbReference>
<dbReference type="Pfam" id="PF12833">
    <property type="entry name" value="HTH_18"/>
    <property type="match status" value="1"/>
</dbReference>
<dbReference type="InterPro" id="IPR018060">
    <property type="entry name" value="HTH_AraC"/>
</dbReference>
<reference evidence="5" key="2">
    <citation type="submission" date="2020-02" db="EMBL/GenBank/DDBJ databases">
        <authorList>
            <person name="Matsumoto Y."/>
            <person name="Kinjo T."/>
            <person name="Motooka D."/>
            <person name="Nabeya D."/>
            <person name="Jung N."/>
            <person name="Uechi K."/>
            <person name="Horii T."/>
            <person name="Iida T."/>
            <person name="Fujita J."/>
            <person name="Nakamura S."/>
        </authorList>
    </citation>
    <scope>NUCLEOTIDE SEQUENCE</scope>
    <source>
        <strain evidence="5">JCM 15653</strain>
    </source>
</reference>
<dbReference type="AlphaFoldDB" id="A0AAX2ZQB2"/>
<evidence type="ECO:0000313" key="8">
    <source>
        <dbReference type="Proteomes" id="UP001162885"/>
    </source>
</evidence>
<dbReference type="InterPro" id="IPR050204">
    <property type="entry name" value="AraC_XylS_family_regulators"/>
</dbReference>
<dbReference type="Proteomes" id="UP001162885">
    <property type="component" value="Chromosome"/>
</dbReference>
<name>A0AAX2ZQB2_9MYCO</name>
<accession>A0AAX2ZQB2</accession>
<dbReference type="GO" id="GO:0003700">
    <property type="term" value="F:DNA-binding transcription factor activity"/>
    <property type="evidence" value="ECO:0007669"/>
    <property type="project" value="InterPro"/>
</dbReference>
<keyword evidence="1" id="KW-0805">Transcription regulation</keyword>
<dbReference type="Gene3D" id="1.10.10.60">
    <property type="entry name" value="Homeodomain-like"/>
    <property type="match status" value="1"/>
</dbReference>
<evidence type="ECO:0000259" key="4">
    <source>
        <dbReference type="PROSITE" id="PS01124"/>
    </source>
</evidence>
<organism evidence="6 8">
    <name type="scientific">Mycolicibacterium boenickei</name>
    <dbReference type="NCBI Taxonomy" id="146017"/>
    <lineage>
        <taxon>Bacteria</taxon>
        <taxon>Bacillati</taxon>
        <taxon>Actinomycetota</taxon>
        <taxon>Actinomycetes</taxon>
        <taxon>Mycobacteriales</taxon>
        <taxon>Mycobacteriaceae</taxon>
        <taxon>Mycolicibacterium</taxon>
    </lineage>
</organism>
<dbReference type="GO" id="GO:0043565">
    <property type="term" value="F:sequence-specific DNA binding"/>
    <property type="evidence" value="ECO:0007669"/>
    <property type="project" value="InterPro"/>
</dbReference>
<keyword evidence="3" id="KW-0804">Transcription</keyword>
<keyword evidence="2" id="KW-0238">DNA-binding</keyword>
<evidence type="ECO:0000256" key="2">
    <source>
        <dbReference type="ARBA" id="ARBA00023125"/>
    </source>
</evidence>
<feature type="domain" description="HTH araC/xylS-type" evidence="4">
    <location>
        <begin position="173"/>
        <end position="275"/>
    </location>
</feature>
<dbReference type="PANTHER" id="PTHR46796">
    <property type="entry name" value="HTH-TYPE TRANSCRIPTIONAL ACTIVATOR RHAS-RELATED"/>
    <property type="match status" value="1"/>
</dbReference>
<sequence>MSAPATSVGEVLTAQTLIARPDFSVATWSCTGEHAEWSEPECPVDGRFVLVRSGSFRRRGSGEAVEHDATLGYLGGPGEAEHFAHPHGGDSCTSLQLSAERWWQLAGEPKRIGTAAVYVDARLELAHRRLLASSHADPDYQLAEDLVRLVGSALRAAAQRPIPAASPARRSQRRLVTQARDAIRQADDAAVGLFPLAAALGVSPYRLSRSFSNELGVSVTRYRNRVRVGRALNHLHTGESTMADVAAALGFADQAHFCRTMRAHTGWTPTATRRELRRVGVG</sequence>
<evidence type="ECO:0000256" key="3">
    <source>
        <dbReference type="ARBA" id="ARBA00023163"/>
    </source>
</evidence>
<dbReference type="EMBL" id="CP060016">
    <property type="protein sequence ID" value="UNB97127.1"/>
    <property type="molecule type" value="Genomic_DNA"/>
</dbReference>
<reference evidence="6 8" key="3">
    <citation type="journal article" date="2022" name="BMC Genomics">
        <title>Comparative genome analysis of mycobacteria focusing on tRNA and non-coding RNA.</title>
        <authorList>
            <person name="Behra P.R.K."/>
            <person name="Pettersson B.M.F."/>
            <person name="Ramesh M."/>
            <person name="Das S."/>
            <person name="Dasgupta S."/>
            <person name="Kirsebom L.A."/>
        </authorList>
    </citation>
    <scope>NUCLEOTIDE SEQUENCE [LARGE SCALE GENOMIC DNA]</scope>
    <source>
        <strain evidence="6 8">DSM 44677</strain>
    </source>
</reference>
<evidence type="ECO:0000313" key="5">
    <source>
        <dbReference type="EMBL" id="BBX92779.1"/>
    </source>
</evidence>